<keyword evidence="6" id="KW-0677">Repeat</keyword>
<dbReference type="FunFam" id="1.10.510.10:FF:001722">
    <property type="entry name" value="G-type lectin S-receptor-like serine/threonine-protein kinase B120"/>
    <property type="match status" value="1"/>
</dbReference>
<organism evidence="17 18">
    <name type="scientific">Clitoria ternatea</name>
    <name type="common">Butterfly pea</name>
    <dbReference type="NCBI Taxonomy" id="43366"/>
    <lineage>
        <taxon>Eukaryota</taxon>
        <taxon>Viridiplantae</taxon>
        <taxon>Streptophyta</taxon>
        <taxon>Embryophyta</taxon>
        <taxon>Tracheophyta</taxon>
        <taxon>Spermatophyta</taxon>
        <taxon>Magnoliopsida</taxon>
        <taxon>eudicotyledons</taxon>
        <taxon>Gunneridae</taxon>
        <taxon>Pentapetalae</taxon>
        <taxon>rosids</taxon>
        <taxon>fabids</taxon>
        <taxon>Fabales</taxon>
        <taxon>Fabaceae</taxon>
        <taxon>Papilionoideae</taxon>
        <taxon>50 kb inversion clade</taxon>
        <taxon>NPAAA clade</taxon>
        <taxon>indigoferoid/millettioid clade</taxon>
        <taxon>Phaseoleae</taxon>
        <taxon>Clitoria</taxon>
    </lineage>
</organism>
<evidence type="ECO:0000256" key="3">
    <source>
        <dbReference type="ARBA" id="ARBA00022679"/>
    </source>
</evidence>
<keyword evidence="7" id="KW-0547">Nucleotide-binding</keyword>
<evidence type="ECO:0000259" key="16">
    <source>
        <dbReference type="PROSITE" id="PS51473"/>
    </source>
</evidence>
<feature type="domain" description="Gnk2-homologous" evidence="16">
    <location>
        <begin position="26"/>
        <end position="128"/>
    </location>
</feature>
<keyword evidence="11 13" id="KW-0472">Membrane</keyword>
<evidence type="ECO:0000256" key="13">
    <source>
        <dbReference type="SAM" id="Phobius"/>
    </source>
</evidence>
<dbReference type="GO" id="GO:0042742">
    <property type="term" value="P:defense response to bacterium"/>
    <property type="evidence" value="ECO:0007669"/>
    <property type="project" value="TreeGrafter"/>
</dbReference>
<dbReference type="InterPro" id="IPR011009">
    <property type="entry name" value="Kinase-like_dom_sf"/>
</dbReference>
<name>A0AAN9PSU1_CLITE</name>
<dbReference type="CDD" id="cd23509">
    <property type="entry name" value="Gnk2-like"/>
    <property type="match status" value="2"/>
</dbReference>
<evidence type="ECO:0000256" key="7">
    <source>
        <dbReference type="ARBA" id="ARBA00022741"/>
    </source>
</evidence>
<keyword evidence="18" id="KW-1185">Reference proteome</keyword>
<evidence type="ECO:0000256" key="11">
    <source>
        <dbReference type="ARBA" id="ARBA00023136"/>
    </source>
</evidence>
<dbReference type="AlphaFoldDB" id="A0AAN9PSU1"/>
<evidence type="ECO:0000256" key="8">
    <source>
        <dbReference type="ARBA" id="ARBA00022777"/>
    </source>
</evidence>
<dbReference type="InterPro" id="IPR001245">
    <property type="entry name" value="Ser-Thr/Tyr_kinase_cat_dom"/>
</dbReference>
<evidence type="ECO:0000256" key="4">
    <source>
        <dbReference type="ARBA" id="ARBA00022692"/>
    </source>
</evidence>
<dbReference type="GO" id="GO:0004674">
    <property type="term" value="F:protein serine/threonine kinase activity"/>
    <property type="evidence" value="ECO:0007669"/>
    <property type="project" value="UniProtKB-KW"/>
</dbReference>
<keyword evidence="5 14" id="KW-0732">Signal</keyword>
<feature type="transmembrane region" description="Helical" evidence="13">
    <location>
        <begin position="255"/>
        <end position="281"/>
    </location>
</feature>
<dbReference type="InterPro" id="IPR000719">
    <property type="entry name" value="Prot_kinase_dom"/>
</dbReference>
<dbReference type="PANTHER" id="PTHR27002">
    <property type="entry name" value="RECEPTOR-LIKE SERINE/THREONINE-PROTEIN KINASE SD1-8"/>
    <property type="match status" value="1"/>
</dbReference>
<dbReference type="EMBL" id="JAYKXN010000002">
    <property type="protein sequence ID" value="KAK7308807.1"/>
    <property type="molecule type" value="Genomic_DNA"/>
</dbReference>
<evidence type="ECO:0000313" key="18">
    <source>
        <dbReference type="Proteomes" id="UP001359559"/>
    </source>
</evidence>
<dbReference type="PROSITE" id="PS50011">
    <property type="entry name" value="PROTEIN_KINASE_DOM"/>
    <property type="match status" value="1"/>
</dbReference>
<dbReference type="Proteomes" id="UP001359559">
    <property type="component" value="Unassembled WGS sequence"/>
</dbReference>
<keyword evidence="10 13" id="KW-1133">Transmembrane helix</keyword>
<keyword evidence="8" id="KW-0418">Kinase</keyword>
<evidence type="ECO:0000259" key="15">
    <source>
        <dbReference type="PROSITE" id="PS50011"/>
    </source>
</evidence>
<feature type="signal peptide" evidence="14">
    <location>
        <begin position="1"/>
        <end position="23"/>
    </location>
</feature>
<evidence type="ECO:0000256" key="6">
    <source>
        <dbReference type="ARBA" id="ARBA00022737"/>
    </source>
</evidence>
<reference evidence="17 18" key="1">
    <citation type="submission" date="2024-01" db="EMBL/GenBank/DDBJ databases">
        <title>The genomes of 5 underutilized Papilionoideae crops provide insights into root nodulation and disease resistance.</title>
        <authorList>
            <person name="Yuan L."/>
        </authorList>
    </citation>
    <scope>NUCLEOTIDE SEQUENCE [LARGE SCALE GENOMIC DNA]</scope>
    <source>
        <strain evidence="17">LY-2023</strain>
        <tissue evidence="17">Leaf</tissue>
    </source>
</reference>
<dbReference type="FunFam" id="3.30.430.20:FF:000003">
    <property type="entry name" value="Cysteine-rich RLK (RECEPTOR-like protein kinase) 10"/>
    <property type="match status" value="1"/>
</dbReference>
<feature type="domain" description="Protein kinase" evidence="15">
    <location>
        <begin position="62"/>
        <end position="443"/>
    </location>
</feature>
<dbReference type="GO" id="GO:0005886">
    <property type="term" value="C:plasma membrane"/>
    <property type="evidence" value="ECO:0007669"/>
    <property type="project" value="TreeGrafter"/>
</dbReference>
<feature type="chain" id="PRO_5042835709" description="Cysteine-rich receptor-like protein kinase 25" evidence="14">
    <location>
        <begin position="24"/>
        <end position="484"/>
    </location>
</feature>
<dbReference type="InterPro" id="IPR038408">
    <property type="entry name" value="GNK2_sf"/>
</dbReference>
<evidence type="ECO:0000256" key="12">
    <source>
        <dbReference type="ARBA" id="ARBA00023170"/>
    </source>
</evidence>
<accession>A0AAN9PSU1</accession>
<keyword evidence="9" id="KW-0067">ATP-binding</keyword>
<keyword evidence="2" id="KW-0723">Serine/threonine-protein kinase</keyword>
<comment type="caution">
    <text evidence="17">The sequence shown here is derived from an EMBL/GenBank/DDBJ whole genome shotgun (WGS) entry which is preliminary data.</text>
</comment>
<keyword evidence="12" id="KW-0675">Receptor</keyword>
<proteinExistence type="predicted"/>
<dbReference type="PANTHER" id="PTHR27002:SF589">
    <property type="entry name" value="CYSTEINE-RICH RECEPTOR-KINASE-LIKE PROTEIN"/>
    <property type="match status" value="1"/>
</dbReference>
<dbReference type="PROSITE" id="PS51473">
    <property type="entry name" value="GNK2"/>
    <property type="match status" value="2"/>
</dbReference>
<evidence type="ECO:0008006" key="19">
    <source>
        <dbReference type="Google" id="ProtNLM"/>
    </source>
</evidence>
<keyword evidence="3" id="KW-0808">Transferase</keyword>
<dbReference type="Pfam" id="PF07714">
    <property type="entry name" value="PK_Tyr_Ser-Thr"/>
    <property type="match status" value="1"/>
</dbReference>
<dbReference type="Gene3D" id="1.10.510.10">
    <property type="entry name" value="Transferase(Phosphotransferase) domain 1"/>
    <property type="match status" value="1"/>
</dbReference>
<evidence type="ECO:0000313" key="17">
    <source>
        <dbReference type="EMBL" id="KAK7308807.1"/>
    </source>
</evidence>
<gene>
    <name evidence="17" type="ORF">RJT34_05056</name>
</gene>
<evidence type="ECO:0000256" key="10">
    <source>
        <dbReference type="ARBA" id="ARBA00022989"/>
    </source>
</evidence>
<feature type="domain" description="Gnk2-homologous" evidence="16">
    <location>
        <begin position="133"/>
        <end position="241"/>
    </location>
</feature>
<comment type="subcellular location">
    <subcellularLocation>
        <location evidence="1">Membrane</location>
        <topology evidence="1">Single-pass membrane protein</topology>
    </subcellularLocation>
</comment>
<evidence type="ECO:0000256" key="5">
    <source>
        <dbReference type="ARBA" id="ARBA00022729"/>
    </source>
</evidence>
<evidence type="ECO:0000256" key="9">
    <source>
        <dbReference type="ARBA" id="ARBA00022840"/>
    </source>
</evidence>
<dbReference type="SUPFAM" id="SSF56112">
    <property type="entry name" value="Protein kinase-like (PK-like)"/>
    <property type="match status" value="1"/>
</dbReference>
<dbReference type="Gene3D" id="3.30.430.20">
    <property type="entry name" value="Gnk2 domain, C-X8-C-X2-C motif"/>
    <property type="match status" value="2"/>
</dbReference>
<sequence length="484" mass="53782">MGTLKQWVTLVALFWFLMNLTEASPTYTATYCSNNTTYTPNSTFETNLNILFYYFSTNISNPYFVTIVGFGTTNAVNGLFLCRGDVSATVCEQCVTAAAKEIRRRCPNQTEAVIWYDECTLRYTNRYFAINSVVPRLNFNDGGNISGVELGLFNESVFGLLTGLATEAENSGSVKFAVGEVKVTRSVTVYALEQCTRDLPEGGCETCLRGAIATLPSCCTAKQGARALLASCNLRYEIFPFYTLPPSSSSGGKKLGSGTVVVVVVVPVVFLIALIVGCRCFRRRSMKRRRNDNMNPKISDFGLARMIDINQNKGNTNRVVGTYGYMSPEYAMHGQYSEKSDVFSFGVIVLEIISAKRNSRALVTPDFDDLLTYAWRNWKDEKPLEILDPDLKESFSHSEVINCIHIGLLCVQQNPDDRPTMERVVSYLSNISVELPLPREPALFVGIGNDPKKILKGESSDQQTKSNSIQSSINDMTISNYFPR</sequence>
<protein>
    <recommendedName>
        <fullName evidence="19">Cysteine-rich receptor-like protein kinase 25</fullName>
    </recommendedName>
</protein>
<evidence type="ECO:0000256" key="2">
    <source>
        <dbReference type="ARBA" id="ARBA00022527"/>
    </source>
</evidence>
<dbReference type="Pfam" id="PF01657">
    <property type="entry name" value="Stress-antifung"/>
    <property type="match status" value="2"/>
</dbReference>
<keyword evidence="4 13" id="KW-0812">Transmembrane</keyword>
<evidence type="ECO:0000256" key="1">
    <source>
        <dbReference type="ARBA" id="ARBA00004167"/>
    </source>
</evidence>
<dbReference type="InterPro" id="IPR002902">
    <property type="entry name" value="GNK2"/>
</dbReference>
<dbReference type="GO" id="GO:0005524">
    <property type="term" value="F:ATP binding"/>
    <property type="evidence" value="ECO:0007669"/>
    <property type="project" value="UniProtKB-KW"/>
</dbReference>
<evidence type="ECO:0000256" key="14">
    <source>
        <dbReference type="SAM" id="SignalP"/>
    </source>
</evidence>